<organism evidence="1 2">
    <name type="scientific">Erythrobacter aureus</name>
    <dbReference type="NCBI Taxonomy" id="2182384"/>
    <lineage>
        <taxon>Bacteria</taxon>
        <taxon>Pseudomonadati</taxon>
        <taxon>Pseudomonadota</taxon>
        <taxon>Alphaproteobacteria</taxon>
        <taxon>Sphingomonadales</taxon>
        <taxon>Erythrobacteraceae</taxon>
        <taxon>Erythrobacter/Porphyrobacter group</taxon>
        <taxon>Erythrobacter</taxon>
    </lineage>
</organism>
<protein>
    <submittedName>
        <fullName evidence="1">Uncharacterized protein</fullName>
    </submittedName>
</protein>
<evidence type="ECO:0000313" key="2">
    <source>
        <dbReference type="Proteomes" id="UP000254508"/>
    </source>
</evidence>
<keyword evidence="2" id="KW-1185">Reference proteome</keyword>
<name>A0A345YIH5_9SPHN</name>
<reference evidence="1 2" key="1">
    <citation type="submission" date="2018-07" db="EMBL/GenBank/DDBJ databases">
        <title>Genome sequence of Erythrobacter strain YH-07, an antagonistic bacterium isolated from Yellow Sea.</title>
        <authorList>
            <person name="Tang T."/>
            <person name="Liu Q."/>
            <person name="Sun X."/>
        </authorList>
    </citation>
    <scope>NUCLEOTIDE SEQUENCE [LARGE SCALE GENOMIC DNA]</scope>
    <source>
        <strain evidence="1 2">YH-07</strain>
        <plasmid evidence="1 2">unnamed</plasmid>
    </source>
</reference>
<sequence>MRFPNLSYLGILAAQTSAGRQAIGVAITGAVELYHLVDANLDYSSEIVRDWLWTAGINPDEAATSLPTSTLIRDIIAPAVGRQPLVIHHGDLEIPFVDQLVSELSAAGNQPIISGVDIAGPIARAVNGAAGRRAFALQARYEAALDEAAKSPAIHHISGKVDAEGGVSHISITGPFAQRNWTLRDPSDAMLVMANILHIGDLANFVIDPGPAQSKLKLIANQVGLSDKLAA</sequence>
<evidence type="ECO:0000313" key="1">
    <source>
        <dbReference type="EMBL" id="AXK43727.1"/>
    </source>
</evidence>
<dbReference type="Proteomes" id="UP000254508">
    <property type="component" value="Plasmid unnamed"/>
</dbReference>
<geneLocation type="plasmid" evidence="1 2">
    <name>unnamed</name>
</geneLocation>
<keyword evidence="1" id="KW-0614">Plasmid</keyword>
<dbReference type="EMBL" id="CP031358">
    <property type="protein sequence ID" value="AXK43727.1"/>
    <property type="molecule type" value="Genomic_DNA"/>
</dbReference>
<accession>A0A345YIH5</accession>
<dbReference type="RefSeq" id="WP_115418040.1">
    <property type="nucleotide sequence ID" value="NZ_CP031358.1"/>
</dbReference>
<proteinExistence type="predicted"/>
<dbReference type="KEGG" id="err:DVR09_14815"/>
<dbReference type="OrthoDB" id="9844724at2"/>
<gene>
    <name evidence="1" type="ORF">DVR09_14815</name>
</gene>
<dbReference type="AlphaFoldDB" id="A0A345YIH5"/>